<reference evidence="1" key="1">
    <citation type="submission" date="2021-05" db="EMBL/GenBank/DDBJ databases">
        <authorList>
            <person name="Pan Q."/>
            <person name="Jouanno E."/>
            <person name="Zahm M."/>
            <person name="Klopp C."/>
            <person name="Cabau C."/>
            <person name="Louis A."/>
            <person name="Berthelot C."/>
            <person name="Parey E."/>
            <person name="Roest Crollius H."/>
            <person name="Montfort J."/>
            <person name="Robinson-Rechavi M."/>
            <person name="Bouchez O."/>
            <person name="Lampietro C."/>
            <person name="Lopez Roques C."/>
            <person name="Donnadieu C."/>
            <person name="Postlethwait J."/>
            <person name="Bobe J."/>
            <person name="Dillon D."/>
            <person name="Chandos A."/>
            <person name="von Hippel F."/>
            <person name="Guiguen Y."/>
        </authorList>
    </citation>
    <scope>NUCLEOTIDE SEQUENCE</scope>
    <source>
        <strain evidence="1">YG-Jan2019</strain>
    </source>
</reference>
<proteinExistence type="predicted"/>
<gene>
    <name evidence="1" type="ORF">DPEC_G00176590</name>
</gene>
<name>A0ACC2GEW4_DALPE</name>
<protein>
    <submittedName>
        <fullName evidence="1">Uncharacterized protein</fullName>
    </submittedName>
</protein>
<evidence type="ECO:0000313" key="1">
    <source>
        <dbReference type="EMBL" id="KAJ8002126.1"/>
    </source>
</evidence>
<sequence length="110" mass="12369">MKLELLVVLAAAALTPSLTEGRLVSRCELETKLAEAADQYNLTKKITAKGFKLDDVLAKTFLDEDISDDIACFAKSRAWMKAMKFPWKCAKLQALGYFDCNQPHRNTTRI</sequence>
<keyword evidence="2" id="KW-1185">Reference proteome</keyword>
<dbReference type="EMBL" id="CM055741">
    <property type="protein sequence ID" value="KAJ8002126.1"/>
    <property type="molecule type" value="Genomic_DNA"/>
</dbReference>
<organism evidence="1 2">
    <name type="scientific">Dallia pectoralis</name>
    <name type="common">Alaska blackfish</name>
    <dbReference type="NCBI Taxonomy" id="75939"/>
    <lineage>
        <taxon>Eukaryota</taxon>
        <taxon>Metazoa</taxon>
        <taxon>Chordata</taxon>
        <taxon>Craniata</taxon>
        <taxon>Vertebrata</taxon>
        <taxon>Euteleostomi</taxon>
        <taxon>Actinopterygii</taxon>
        <taxon>Neopterygii</taxon>
        <taxon>Teleostei</taxon>
        <taxon>Protacanthopterygii</taxon>
        <taxon>Esociformes</taxon>
        <taxon>Umbridae</taxon>
        <taxon>Dallia</taxon>
    </lineage>
</organism>
<dbReference type="Proteomes" id="UP001157502">
    <property type="component" value="Chromosome 14"/>
</dbReference>
<comment type="caution">
    <text evidence="1">The sequence shown here is derived from an EMBL/GenBank/DDBJ whole genome shotgun (WGS) entry which is preliminary data.</text>
</comment>
<evidence type="ECO:0000313" key="2">
    <source>
        <dbReference type="Proteomes" id="UP001157502"/>
    </source>
</evidence>
<accession>A0ACC2GEW4</accession>